<keyword evidence="3" id="KW-1185">Reference proteome</keyword>
<comment type="caution">
    <text evidence="2">The sequence shown here is derived from an EMBL/GenBank/DDBJ whole genome shotgun (WGS) entry which is preliminary data.</text>
</comment>
<accession>A0ABT4R2V3</accession>
<evidence type="ECO:0000313" key="3">
    <source>
        <dbReference type="Proteomes" id="UP001152178"/>
    </source>
</evidence>
<evidence type="ECO:0000313" key="2">
    <source>
        <dbReference type="EMBL" id="MCZ8548171.1"/>
    </source>
</evidence>
<keyword evidence="1" id="KW-0472">Membrane</keyword>
<evidence type="ECO:0008006" key="4">
    <source>
        <dbReference type="Google" id="ProtNLM"/>
    </source>
</evidence>
<evidence type="ECO:0000256" key="1">
    <source>
        <dbReference type="SAM" id="Phobius"/>
    </source>
</evidence>
<gene>
    <name evidence="2" type="ORF">OOJ09_28685</name>
</gene>
<feature type="transmembrane region" description="Helical" evidence="1">
    <location>
        <begin position="40"/>
        <end position="61"/>
    </location>
</feature>
<protein>
    <recommendedName>
        <fullName evidence="4">Mercuric ion transport protein</fullName>
    </recommendedName>
</protein>
<dbReference type="EMBL" id="JAPFQA010000022">
    <property type="protein sequence ID" value="MCZ8548171.1"/>
    <property type="molecule type" value="Genomic_DNA"/>
</dbReference>
<keyword evidence="1" id="KW-1133">Transmembrane helix</keyword>
<dbReference type="RefSeq" id="WP_269908427.1">
    <property type="nucleotide sequence ID" value="NZ_JAPFQA010000022.1"/>
</dbReference>
<organism evidence="2 3">
    <name type="scientific">Mesorhizobium qingshengii</name>
    <dbReference type="NCBI Taxonomy" id="1165689"/>
    <lineage>
        <taxon>Bacteria</taxon>
        <taxon>Pseudomonadati</taxon>
        <taxon>Pseudomonadota</taxon>
        <taxon>Alphaproteobacteria</taxon>
        <taxon>Hyphomicrobiales</taxon>
        <taxon>Phyllobacteriaceae</taxon>
        <taxon>Mesorhizobium</taxon>
    </lineage>
</organism>
<keyword evidence="1" id="KW-0812">Transmembrane</keyword>
<feature type="transmembrane region" description="Helical" evidence="1">
    <location>
        <begin position="12"/>
        <end position="34"/>
    </location>
</feature>
<sequence>MNIGKTNAGTGLFLGACTVCCAPLIGPPIIAAIAAGGLGLALVGQLGLALGVVAAGGFFLLSRRKAAPNADFQTLMAAGQCGCGPSCEEKPIACTLDAGDFKERAAGILDLARRSLRHASRTPLTLSLTYEPKALDDIRDLVAKEKTCCAFLTFDLTNDARGVFLTITAPQSAADSADLLFESFAPELAASNLKETA</sequence>
<dbReference type="PROSITE" id="PS51257">
    <property type="entry name" value="PROKAR_LIPOPROTEIN"/>
    <property type="match status" value="1"/>
</dbReference>
<proteinExistence type="predicted"/>
<reference evidence="2" key="1">
    <citation type="submission" date="2022-11" db="EMBL/GenBank/DDBJ databases">
        <authorList>
            <person name="Coimbra C."/>
        </authorList>
    </citation>
    <scope>NUCLEOTIDE SEQUENCE</scope>
    <source>
        <strain evidence="2">Jales19</strain>
    </source>
</reference>
<dbReference type="Proteomes" id="UP001152178">
    <property type="component" value="Unassembled WGS sequence"/>
</dbReference>
<name>A0ABT4R2V3_9HYPH</name>